<evidence type="ECO:0000313" key="3">
    <source>
        <dbReference type="RefSeq" id="XP_017023006.1"/>
    </source>
</evidence>
<reference evidence="3 4" key="1">
    <citation type="submission" date="2025-04" db="UniProtKB">
        <authorList>
            <consortium name="RefSeq"/>
        </authorList>
    </citation>
    <scope>IDENTIFICATION</scope>
</reference>
<dbReference type="RefSeq" id="XP_017023006.1">
    <property type="nucleotide sequence ID" value="XM_017167517.1"/>
</dbReference>
<sequence>MRAGKKQIVESGKTRPCIVYVKNLREEAEPAGARLRKRDPRELQKQQREQALRETPSRRPGRPAIEAIQKKPLSRTRQSVAAKSPTATVDSPSPPPKVTRATTATTTPATVMAKRRSTLVLGNSHQKLTSIGGRRGTQTETHATPKMYKQVAKHLAPSSPPPTIAASRSRRSIKPNPKYASEDVVTPKYMASLSGEGSPVSSGSRHRSQAKPIYAEINDLLDLDDEDNDDELADAAFNPQLHKSDEDDDEEFISDGEFEQELRLEKLPAAKRGRGRPPKANNVKTPISAAAASTTAAGASNRVFHKLEVNSSQGRTAPATNMQQLRRTLAGAMARNNASMMADGGGAKRKLEASESESPVARKRLVISSVGGSGQRSVPVVNGATKRSTTPSAHANISRPKVGAAGNASRMQPQRTSEVVFKVNPATPNTSTQNATNTSTRSTRGAGAGGGSGAGAASKSSPKEESEATFTIVNIDDIMNQDDVLISRANSALAAAASRTSGASKKLAKGRLRMKDILSTSNTIGAALEKKFASIEKSTPVSNNNNSSSSQAAAAAAAKRLKILSSNSSSSGNATKPRTASQAAQSAAVSKPRPRILNTEMGKKTQPMKPLMSMGKELCPTDVDTEEDDPDPDLDLDLDLDLDEPPASIVTRRTPRQAPGPATAEPGSAAASNKWSSSSTTNTTTNRRKVLATTASTANARADKKESKLLADVHDEPPVVFKKPGGSPQLRSKENQQEQRDKEDAPPAKKDTASTATVTASSAASATTTVLSSPQKYFPPETTTFMEEEGRLVKKITCYETWHVINLPTELPASAIAARQQRTCLELALVKLANVAARLKVPSSKWSSKVTLYKVSPTLMQRQSMTIFTGDLLPYNIPEEDRHKYQPSCVLFRRTASDRTKSGVPYDRAIIFKNKCFYANIDGKQVNLLGAPETVDNIKEVEILLDIVDRLTLNSQLVEMVNTK</sequence>
<protein>
    <submittedName>
        <fullName evidence="3 4">Mucin-19</fullName>
    </submittedName>
</protein>
<gene>
    <name evidence="3 4" type="primary">LOC108075184</name>
</gene>
<feature type="compositionally biased region" description="Low complexity" evidence="1">
    <location>
        <begin position="753"/>
        <end position="776"/>
    </location>
</feature>
<evidence type="ECO:0000313" key="4">
    <source>
        <dbReference type="RefSeq" id="XP_017023007.1"/>
    </source>
</evidence>
<name>A0A6P4IJT1_DROKI</name>
<feature type="compositionally biased region" description="Low complexity" evidence="1">
    <location>
        <begin position="98"/>
        <end position="109"/>
    </location>
</feature>
<accession>A0A6P4IJT1</accession>
<dbReference type="Proteomes" id="UP001652661">
    <property type="component" value="Chromosome X"/>
</dbReference>
<feature type="compositionally biased region" description="Low complexity" evidence="1">
    <location>
        <begin position="668"/>
        <end position="685"/>
    </location>
</feature>
<dbReference type="OrthoDB" id="7791654at2759"/>
<dbReference type="RefSeq" id="XP_017023007.1">
    <property type="nucleotide sequence ID" value="XM_017167518.1"/>
</dbReference>
<dbReference type="AlphaFoldDB" id="A0A6P4IJT1"/>
<feature type="compositionally biased region" description="Basic and acidic residues" evidence="1">
    <location>
        <begin position="39"/>
        <end position="57"/>
    </location>
</feature>
<organism evidence="2 3">
    <name type="scientific">Drosophila kikkawai</name>
    <name type="common">Fruit fly</name>
    <dbReference type="NCBI Taxonomy" id="30033"/>
    <lineage>
        <taxon>Eukaryota</taxon>
        <taxon>Metazoa</taxon>
        <taxon>Ecdysozoa</taxon>
        <taxon>Arthropoda</taxon>
        <taxon>Hexapoda</taxon>
        <taxon>Insecta</taxon>
        <taxon>Pterygota</taxon>
        <taxon>Neoptera</taxon>
        <taxon>Endopterygota</taxon>
        <taxon>Diptera</taxon>
        <taxon>Brachycera</taxon>
        <taxon>Muscomorpha</taxon>
        <taxon>Ephydroidea</taxon>
        <taxon>Drosophilidae</taxon>
        <taxon>Drosophila</taxon>
        <taxon>Sophophora</taxon>
    </lineage>
</organism>
<proteinExistence type="predicted"/>
<feature type="compositionally biased region" description="Basic and acidic residues" evidence="1">
    <location>
        <begin position="701"/>
        <end position="717"/>
    </location>
</feature>
<feature type="region of interest" description="Disordered" evidence="1">
    <location>
        <begin position="372"/>
        <end position="465"/>
    </location>
</feature>
<feature type="compositionally biased region" description="Polar residues" evidence="1">
    <location>
        <begin position="75"/>
        <end position="91"/>
    </location>
</feature>
<keyword evidence="2" id="KW-1185">Reference proteome</keyword>
<evidence type="ECO:0000313" key="2">
    <source>
        <dbReference type="Proteomes" id="UP001652661"/>
    </source>
</evidence>
<feature type="compositionally biased region" description="Low complexity" evidence="1">
    <location>
        <begin position="424"/>
        <end position="445"/>
    </location>
</feature>
<feature type="compositionally biased region" description="Polar residues" evidence="1">
    <location>
        <begin position="385"/>
        <end position="395"/>
    </location>
</feature>
<feature type="compositionally biased region" description="Acidic residues" evidence="1">
    <location>
        <begin position="623"/>
        <end position="644"/>
    </location>
</feature>
<feature type="region of interest" description="Disordered" evidence="1">
    <location>
        <begin position="566"/>
        <end position="776"/>
    </location>
</feature>
<feature type="region of interest" description="Disordered" evidence="1">
    <location>
        <begin position="152"/>
        <end position="181"/>
    </location>
</feature>
<dbReference type="GeneID" id="108075184"/>
<feature type="region of interest" description="Disordered" evidence="1">
    <location>
        <begin position="27"/>
        <end position="109"/>
    </location>
</feature>
<feature type="compositionally biased region" description="Basic and acidic residues" evidence="1">
    <location>
        <begin position="731"/>
        <end position="752"/>
    </location>
</feature>
<evidence type="ECO:0000256" key="1">
    <source>
        <dbReference type="SAM" id="MobiDB-lite"/>
    </source>
</evidence>